<name>C0CL27_BLAHS</name>
<reference evidence="1 2" key="2">
    <citation type="submission" date="2009-02" db="EMBL/GenBank/DDBJ databases">
        <title>Draft genome sequence of Blautia hydrogenotrophica DSM 10507 (Ruminococcus hydrogenotrophicus DSM 10507).</title>
        <authorList>
            <person name="Sudarsanam P."/>
            <person name="Ley R."/>
            <person name="Guruge J."/>
            <person name="Turnbaugh P.J."/>
            <person name="Mahowald M."/>
            <person name="Liep D."/>
            <person name="Gordon J."/>
        </authorList>
    </citation>
    <scope>NUCLEOTIDE SEQUENCE [LARGE SCALE GENOMIC DNA]</scope>
    <source>
        <strain evidence="2">DSM 10507 / JCM 14656 / S5a33</strain>
    </source>
</reference>
<keyword evidence="2" id="KW-1185">Reference proteome</keyword>
<evidence type="ECO:0000313" key="2">
    <source>
        <dbReference type="Proteomes" id="UP000003100"/>
    </source>
</evidence>
<evidence type="ECO:0000313" key="1">
    <source>
        <dbReference type="EMBL" id="EEG49515.1"/>
    </source>
</evidence>
<dbReference type="PATRIC" id="fig|476272.21.peg.2897"/>
<proteinExistence type="predicted"/>
<organism evidence="1 2">
    <name type="scientific">Blautia hydrogenotrophica (strain DSM 10507 / JCM 14656 / S5a33)</name>
    <name type="common">Ruminococcus hydrogenotrophicus</name>
    <dbReference type="NCBI Taxonomy" id="476272"/>
    <lineage>
        <taxon>Bacteria</taxon>
        <taxon>Bacillati</taxon>
        <taxon>Bacillota</taxon>
        <taxon>Clostridia</taxon>
        <taxon>Lachnospirales</taxon>
        <taxon>Lachnospiraceae</taxon>
        <taxon>Blautia</taxon>
    </lineage>
</organism>
<dbReference type="HOGENOM" id="CLU_3305563_0_0_9"/>
<dbReference type="Proteomes" id="UP000003100">
    <property type="component" value="Unassembled WGS sequence"/>
</dbReference>
<comment type="caution">
    <text evidence="1">The sequence shown here is derived from an EMBL/GenBank/DDBJ whole genome shotgun (WGS) entry which is preliminary data.</text>
</comment>
<accession>C0CL27</accession>
<protein>
    <submittedName>
        <fullName evidence="1">Uncharacterized protein</fullName>
    </submittedName>
</protein>
<gene>
    <name evidence="1" type="ORF">RUMHYD_01548</name>
</gene>
<reference evidence="1 2" key="1">
    <citation type="submission" date="2009-01" db="EMBL/GenBank/DDBJ databases">
        <authorList>
            <person name="Fulton L."/>
            <person name="Clifton S."/>
            <person name="Fulton B."/>
            <person name="Xu J."/>
            <person name="Minx P."/>
            <person name="Pepin K.H."/>
            <person name="Johnson M."/>
            <person name="Bhonagiri V."/>
            <person name="Nash W.E."/>
            <person name="Mardis E.R."/>
            <person name="Wilson R.K."/>
        </authorList>
    </citation>
    <scope>NUCLEOTIDE SEQUENCE [LARGE SCALE GENOMIC DNA]</scope>
    <source>
        <strain evidence="2">DSM 10507 / JCM 14656 / S5a33</strain>
    </source>
</reference>
<dbReference type="EMBL" id="ACBZ01000076">
    <property type="protein sequence ID" value="EEG49515.1"/>
    <property type="molecule type" value="Genomic_DNA"/>
</dbReference>
<dbReference type="AlphaFoldDB" id="C0CL27"/>
<sequence length="39" mass="4665">MQNYIIPYEFSRYKIRKRNGQALIKGILSVFCKENSLSR</sequence>